<dbReference type="OrthoDB" id="6136178at2759"/>
<protein>
    <recommendedName>
        <fullName evidence="5">Sushi domain-containing protein</fullName>
    </recommendedName>
</protein>
<feature type="region of interest" description="Disordered" evidence="3">
    <location>
        <begin position="199"/>
        <end position="223"/>
    </location>
</feature>
<proteinExistence type="predicted"/>
<feature type="compositionally biased region" description="Basic and acidic residues" evidence="3">
    <location>
        <begin position="110"/>
        <end position="129"/>
    </location>
</feature>
<dbReference type="Pfam" id="PF00084">
    <property type="entry name" value="Sushi"/>
    <property type="match status" value="1"/>
</dbReference>
<feature type="domain" description="Sushi" evidence="5">
    <location>
        <begin position="1"/>
        <end position="54"/>
    </location>
</feature>
<feature type="region of interest" description="Disordered" evidence="3">
    <location>
        <begin position="312"/>
        <end position="331"/>
    </location>
</feature>
<keyword evidence="4" id="KW-1133">Transmembrane helix</keyword>
<evidence type="ECO:0000259" key="5">
    <source>
        <dbReference type="PROSITE" id="PS50923"/>
    </source>
</evidence>
<dbReference type="SMART" id="SM00032">
    <property type="entry name" value="CCP"/>
    <property type="match status" value="1"/>
</dbReference>
<feature type="transmembrane region" description="Helical" evidence="4">
    <location>
        <begin position="68"/>
        <end position="90"/>
    </location>
</feature>
<accession>V3ZU13</accession>
<dbReference type="Proteomes" id="UP000030746">
    <property type="component" value="Unassembled WGS sequence"/>
</dbReference>
<dbReference type="InterPro" id="IPR035976">
    <property type="entry name" value="Sushi/SCR/CCP_sf"/>
</dbReference>
<evidence type="ECO:0000313" key="6">
    <source>
        <dbReference type="EMBL" id="ESO84401.1"/>
    </source>
</evidence>
<dbReference type="InterPro" id="IPR000436">
    <property type="entry name" value="Sushi_SCR_CCP_dom"/>
</dbReference>
<dbReference type="AlphaFoldDB" id="V3ZU13"/>
<dbReference type="HOGENOM" id="CLU_840172_0_0_1"/>
<keyword evidence="4" id="KW-0472">Membrane</keyword>
<dbReference type="CTD" id="20240982"/>
<sequence>MACTSLPVINNGYITASTSERVEYECLAGFKLIGNKVIECDGTNGWPQAPSCQVIKQDFNIIDSSSNLYRFVILVLFLILFIVSVVLCCFCKKWKGATVHPIGGGEEGSTNEKSRDKDEQITRNKRQEFRNLQPRTNATAKTKNTMTPVETNEHGPLSSSGVFVTEESVKIPVEKYDDRDQDRPSSRMDIRVPLTYIHLEDDDEPKSSPTASQKVLRRSNDKFLNEPKTVEIFHHHIHSKNQPEASPERYKRYPNHGDAQWMTSPGSETSRGYKSSTDSSGHNKQVFDSPSNQGFYRSKYYLDEIKNYKKKVEGSKDNPVWRPHVRSTQRY</sequence>
<dbReference type="PROSITE" id="PS50923">
    <property type="entry name" value="SUSHI"/>
    <property type="match status" value="1"/>
</dbReference>
<evidence type="ECO:0000256" key="1">
    <source>
        <dbReference type="ARBA" id="ARBA00023157"/>
    </source>
</evidence>
<dbReference type="Gene3D" id="2.10.70.10">
    <property type="entry name" value="Complement Module, domain 1"/>
    <property type="match status" value="1"/>
</dbReference>
<feature type="compositionally biased region" description="Low complexity" evidence="3">
    <location>
        <begin position="136"/>
        <end position="145"/>
    </location>
</feature>
<keyword evidence="2" id="KW-0768">Sushi</keyword>
<keyword evidence="4" id="KW-0812">Transmembrane</keyword>
<dbReference type="SUPFAM" id="SSF57535">
    <property type="entry name" value="Complement control module/SCR domain"/>
    <property type="match status" value="1"/>
</dbReference>
<feature type="region of interest" description="Disordered" evidence="3">
    <location>
        <begin position="237"/>
        <end position="294"/>
    </location>
</feature>
<gene>
    <name evidence="6" type="ORF">LOTGIDRAFT_168855</name>
</gene>
<evidence type="ECO:0000256" key="2">
    <source>
        <dbReference type="PROSITE-ProRule" id="PRU00302"/>
    </source>
</evidence>
<feature type="compositionally biased region" description="Polar residues" evidence="3">
    <location>
        <begin position="261"/>
        <end position="294"/>
    </location>
</feature>
<name>V3ZU13_LOTGI</name>
<reference evidence="6 7" key="1">
    <citation type="journal article" date="2013" name="Nature">
        <title>Insights into bilaterian evolution from three spiralian genomes.</title>
        <authorList>
            <person name="Simakov O."/>
            <person name="Marletaz F."/>
            <person name="Cho S.J."/>
            <person name="Edsinger-Gonzales E."/>
            <person name="Havlak P."/>
            <person name="Hellsten U."/>
            <person name="Kuo D.H."/>
            <person name="Larsson T."/>
            <person name="Lv J."/>
            <person name="Arendt D."/>
            <person name="Savage R."/>
            <person name="Osoegawa K."/>
            <person name="de Jong P."/>
            <person name="Grimwood J."/>
            <person name="Chapman J.A."/>
            <person name="Shapiro H."/>
            <person name="Aerts A."/>
            <person name="Otillar R.P."/>
            <person name="Terry A.Y."/>
            <person name="Boore J.L."/>
            <person name="Grigoriev I.V."/>
            <person name="Lindberg D.R."/>
            <person name="Seaver E.C."/>
            <person name="Weisblat D.A."/>
            <person name="Putnam N.H."/>
            <person name="Rokhsar D.S."/>
        </authorList>
    </citation>
    <scope>NUCLEOTIDE SEQUENCE [LARGE SCALE GENOMIC DNA]</scope>
</reference>
<evidence type="ECO:0000313" key="7">
    <source>
        <dbReference type="Proteomes" id="UP000030746"/>
    </source>
</evidence>
<keyword evidence="7" id="KW-1185">Reference proteome</keyword>
<evidence type="ECO:0000256" key="4">
    <source>
        <dbReference type="SAM" id="Phobius"/>
    </source>
</evidence>
<dbReference type="EMBL" id="KB203534">
    <property type="protein sequence ID" value="ESO84401.1"/>
    <property type="molecule type" value="Genomic_DNA"/>
</dbReference>
<dbReference type="GeneID" id="20240982"/>
<dbReference type="CDD" id="cd00033">
    <property type="entry name" value="CCP"/>
    <property type="match status" value="1"/>
</dbReference>
<organism evidence="6 7">
    <name type="scientific">Lottia gigantea</name>
    <name type="common">Giant owl limpet</name>
    <dbReference type="NCBI Taxonomy" id="225164"/>
    <lineage>
        <taxon>Eukaryota</taxon>
        <taxon>Metazoa</taxon>
        <taxon>Spiralia</taxon>
        <taxon>Lophotrochozoa</taxon>
        <taxon>Mollusca</taxon>
        <taxon>Gastropoda</taxon>
        <taxon>Patellogastropoda</taxon>
        <taxon>Lottioidea</taxon>
        <taxon>Lottiidae</taxon>
        <taxon>Lottia</taxon>
    </lineage>
</organism>
<dbReference type="KEGG" id="lgi:LOTGIDRAFT_168855"/>
<keyword evidence="1" id="KW-1015">Disulfide bond</keyword>
<comment type="caution">
    <text evidence="2">Lacks conserved residue(s) required for the propagation of feature annotation.</text>
</comment>
<dbReference type="RefSeq" id="XP_009065003.1">
    <property type="nucleotide sequence ID" value="XM_009066755.1"/>
</dbReference>
<feature type="region of interest" description="Disordered" evidence="3">
    <location>
        <begin position="102"/>
        <end position="161"/>
    </location>
</feature>
<evidence type="ECO:0000256" key="3">
    <source>
        <dbReference type="SAM" id="MobiDB-lite"/>
    </source>
</evidence>